<accession>A0A4Y2HL52</accession>
<evidence type="ECO:0000313" key="3">
    <source>
        <dbReference type="Proteomes" id="UP000499080"/>
    </source>
</evidence>
<proteinExistence type="predicted"/>
<reference evidence="2 3" key="1">
    <citation type="journal article" date="2019" name="Sci. Rep.">
        <title>Orb-weaving spider Araneus ventricosus genome elucidates the spidroin gene catalogue.</title>
        <authorList>
            <person name="Kono N."/>
            <person name="Nakamura H."/>
            <person name="Ohtoshi R."/>
            <person name="Moran D.A.P."/>
            <person name="Shinohara A."/>
            <person name="Yoshida Y."/>
            <person name="Fujiwara M."/>
            <person name="Mori M."/>
            <person name="Tomita M."/>
            <person name="Arakawa K."/>
        </authorList>
    </citation>
    <scope>NUCLEOTIDE SEQUENCE [LARGE SCALE GENOMIC DNA]</scope>
</reference>
<evidence type="ECO:0008006" key="4">
    <source>
        <dbReference type="Google" id="ProtNLM"/>
    </source>
</evidence>
<evidence type="ECO:0000313" key="2">
    <source>
        <dbReference type="EMBL" id="GBM65968.1"/>
    </source>
</evidence>
<protein>
    <recommendedName>
        <fullName evidence="4">Retrovirus-related Pol polyprotein from type-2 retrotransposable element R2DM</fullName>
    </recommendedName>
</protein>
<name>A0A4Y2HL52_ARAVE</name>
<organism evidence="2 3">
    <name type="scientific">Araneus ventricosus</name>
    <name type="common">Orbweaver spider</name>
    <name type="synonym">Epeira ventricosa</name>
    <dbReference type="NCBI Taxonomy" id="182803"/>
    <lineage>
        <taxon>Eukaryota</taxon>
        <taxon>Metazoa</taxon>
        <taxon>Ecdysozoa</taxon>
        <taxon>Arthropoda</taxon>
        <taxon>Chelicerata</taxon>
        <taxon>Arachnida</taxon>
        <taxon>Araneae</taxon>
        <taxon>Araneomorphae</taxon>
        <taxon>Entelegynae</taxon>
        <taxon>Araneoidea</taxon>
        <taxon>Araneidae</taxon>
        <taxon>Araneus</taxon>
    </lineage>
</organism>
<gene>
    <name evidence="2" type="ORF">AVEN_152182_1</name>
</gene>
<dbReference type="EMBL" id="BGPR01002002">
    <property type="protein sequence ID" value="GBM65968.1"/>
    <property type="molecule type" value="Genomic_DNA"/>
</dbReference>
<dbReference type="Proteomes" id="UP000499080">
    <property type="component" value="Unassembled WGS sequence"/>
</dbReference>
<comment type="caution">
    <text evidence="2">The sequence shown here is derived from an EMBL/GenBank/DDBJ whole genome shotgun (WGS) entry which is preliminary data.</text>
</comment>
<evidence type="ECO:0000256" key="1">
    <source>
        <dbReference type="SAM" id="MobiDB-lite"/>
    </source>
</evidence>
<feature type="region of interest" description="Disordered" evidence="1">
    <location>
        <begin position="421"/>
        <end position="446"/>
    </location>
</feature>
<keyword evidence="3" id="KW-1185">Reference proteome</keyword>
<sequence>MRTGQFKKEDWSLLDDAIRHAAKEVLFLPENVANEYVYGHTKSGSVGLPISAEESDFNRVDSVFKLLTSMDDMISDLALQNLRNSVSARIRKDASDEDLSDFMSGSLDIDEDDRPASNPLSNIWTVARLASRRQKIQWMFTEGMPQLEFQDLVLKTSSRRKILFTIRNRLRQDRSLSLTSKRDQGKAMECVAQSPTSSHFNANGLYTRFSEYRFIHRARLNLLPLNGLPWKEGTNKGCRRCNKADLETLPHVLNHCEAQSRAWQLRHDGVQNRILAAAENSSAEIISVNKKVAKSVNLRPDIVLKLDNKIYLVDITCPFENRLEGFEKAKQEKLRKYNVLIDHLLSQASAVEIVPIVVGALGAWDPTSDKFLSKIMSKSYLKTLSKLCVSDNIRWARDIYVEHITGVRQFDESAIVHNPNYRPREPLLQDDPLAVPVNSPPPGSDT</sequence>
<dbReference type="OrthoDB" id="6436534at2759"/>
<dbReference type="AlphaFoldDB" id="A0A4Y2HL52"/>